<organism evidence="2 3">
    <name type="scientific">Rhizobium wenxiniae</name>
    <dbReference type="NCBI Taxonomy" id="1737357"/>
    <lineage>
        <taxon>Bacteria</taxon>
        <taxon>Pseudomonadati</taxon>
        <taxon>Pseudomonadota</taxon>
        <taxon>Alphaproteobacteria</taxon>
        <taxon>Hyphomicrobiales</taxon>
        <taxon>Rhizobiaceae</taxon>
        <taxon>Rhizobium/Agrobacterium group</taxon>
        <taxon>Rhizobium</taxon>
    </lineage>
</organism>
<feature type="region of interest" description="Disordered" evidence="1">
    <location>
        <begin position="1"/>
        <end position="23"/>
    </location>
</feature>
<keyword evidence="3" id="KW-1185">Reference proteome</keyword>
<evidence type="ECO:0000313" key="3">
    <source>
        <dbReference type="Proteomes" id="UP000547879"/>
    </source>
</evidence>
<dbReference type="Proteomes" id="UP000547879">
    <property type="component" value="Unassembled WGS sequence"/>
</dbReference>
<reference evidence="2 3" key="1">
    <citation type="submission" date="2020-08" db="EMBL/GenBank/DDBJ databases">
        <title>Genomic Encyclopedia of Type Strains, Phase IV (KMG-IV): sequencing the most valuable type-strain genomes for metagenomic binning, comparative biology and taxonomic classification.</title>
        <authorList>
            <person name="Goeker M."/>
        </authorList>
    </citation>
    <scope>NUCLEOTIDE SEQUENCE [LARGE SCALE GENOMIC DNA]</scope>
    <source>
        <strain evidence="2 3">DSM 100734</strain>
    </source>
</reference>
<comment type="caution">
    <text evidence="2">The sequence shown here is derived from an EMBL/GenBank/DDBJ whole genome shotgun (WGS) entry which is preliminary data.</text>
</comment>
<dbReference type="EMBL" id="JACHEG010000009">
    <property type="protein sequence ID" value="MBB6165458.1"/>
    <property type="molecule type" value="Genomic_DNA"/>
</dbReference>
<name>A0A7W9YCP5_9HYPH</name>
<evidence type="ECO:0000256" key="1">
    <source>
        <dbReference type="SAM" id="MobiDB-lite"/>
    </source>
</evidence>
<protein>
    <submittedName>
        <fullName evidence="2">Uncharacterized protein</fullName>
    </submittedName>
</protein>
<proteinExistence type="predicted"/>
<accession>A0A7W9YCP5</accession>
<gene>
    <name evidence="2" type="ORF">HNQ72_005304</name>
</gene>
<sequence length="46" mass="5130">MICPTAHVASQAKYRQRSRAGQDRTESVLTSEILRLADTKELIDVA</sequence>
<evidence type="ECO:0000313" key="2">
    <source>
        <dbReference type="EMBL" id="MBB6165458.1"/>
    </source>
</evidence>
<dbReference type="AlphaFoldDB" id="A0A7W9YCP5"/>